<evidence type="ECO:0000313" key="7">
    <source>
        <dbReference type="Proteomes" id="UP000662314"/>
    </source>
</evidence>
<accession>A0A8J7I2J3</accession>
<dbReference type="PANTHER" id="PTHR45527">
    <property type="entry name" value="NONRIBOSOMAL PEPTIDE SYNTHETASE"/>
    <property type="match status" value="1"/>
</dbReference>
<gene>
    <name evidence="6" type="ORF">I8752_01625</name>
</gene>
<dbReference type="FunFam" id="3.40.50.980:FF:000001">
    <property type="entry name" value="Non-ribosomal peptide synthetase"/>
    <property type="match status" value="1"/>
</dbReference>
<dbReference type="GO" id="GO:0031177">
    <property type="term" value="F:phosphopantetheine binding"/>
    <property type="evidence" value="ECO:0007669"/>
    <property type="project" value="TreeGrafter"/>
</dbReference>
<name>A0A8J7I2J3_9NOST</name>
<organism evidence="6 7">
    <name type="scientific">Dendronalium phyllosphericum CENA369</name>
    <dbReference type="NCBI Taxonomy" id="1725256"/>
    <lineage>
        <taxon>Bacteria</taxon>
        <taxon>Bacillati</taxon>
        <taxon>Cyanobacteriota</taxon>
        <taxon>Cyanophyceae</taxon>
        <taxon>Nostocales</taxon>
        <taxon>Nostocaceae</taxon>
        <taxon>Dendronalium</taxon>
        <taxon>Dendronalium phyllosphericum</taxon>
    </lineage>
</organism>
<dbReference type="GO" id="GO:0003824">
    <property type="term" value="F:catalytic activity"/>
    <property type="evidence" value="ECO:0007669"/>
    <property type="project" value="InterPro"/>
</dbReference>
<dbReference type="NCBIfam" id="TIGR01733">
    <property type="entry name" value="AA-adenyl-dom"/>
    <property type="match status" value="1"/>
</dbReference>
<dbReference type="GO" id="GO:0008610">
    <property type="term" value="P:lipid biosynthetic process"/>
    <property type="evidence" value="ECO:0007669"/>
    <property type="project" value="UniProtKB-ARBA"/>
</dbReference>
<dbReference type="Gene3D" id="3.30.559.10">
    <property type="entry name" value="Chloramphenicol acetyltransferase-like domain"/>
    <property type="match status" value="1"/>
</dbReference>
<evidence type="ECO:0000256" key="1">
    <source>
        <dbReference type="ARBA" id="ARBA00001957"/>
    </source>
</evidence>
<comment type="caution">
    <text evidence="6">The sequence shown here is derived from an EMBL/GenBank/DDBJ whole genome shotgun (WGS) entry which is preliminary data.</text>
</comment>
<dbReference type="Gene3D" id="1.10.1200.10">
    <property type="entry name" value="ACP-like"/>
    <property type="match status" value="1"/>
</dbReference>
<dbReference type="InterPro" id="IPR001242">
    <property type="entry name" value="Condensation_dom"/>
</dbReference>
<dbReference type="Gene3D" id="3.30.559.30">
    <property type="entry name" value="Nonribosomal peptide synthetase, condensation domain"/>
    <property type="match status" value="1"/>
</dbReference>
<dbReference type="Gene3D" id="3.40.50.980">
    <property type="match status" value="2"/>
</dbReference>
<dbReference type="Pfam" id="PF00501">
    <property type="entry name" value="AMP-binding"/>
    <property type="match status" value="1"/>
</dbReference>
<dbReference type="InterPro" id="IPR036736">
    <property type="entry name" value="ACP-like_sf"/>
</dbReference>
<dbReference type="CDD" id="cd05930">
    <property type="entry name" value="A_NRPS"/>
    <property type="match status" value="1"/>
</dbReference>
<dbReference type="PROSITE" id="PS50075">
    <property type="entry name" value="CARRIER"/>
    <property type="match status" value="1"/>
</dbReference>
<dbReference type="AlphaFoldDB" id="A0A8J7I2J3"/>
<evidence type="ECO:0000256" key="3">
    <source>
        <dbReference type="ARBA" id="ARBA00022450"/>
    </source>
</evidence>
<sequence>MIANKIRNQLTAEDLFSHKSYWLNQISDELPETTLIADYVRPAIYEGKKNSVSFEIPSDLSEKIIKFTNNSDFSIYLLLVAVLSIFLQKYNGTNDIIVGSPVYQKFNSQESLSKVIPLHFHIDKQFAFKDLLIQVQETAINGYIHQNYSFDELIELLNLPVNYNRCSIFDIIILLENIHSLEDVINIKNDLTFAFRINASLIQGQIYYNNLLFAEKSIEIIANHYINILNTVVDNFLIQISDIPVIQENETNNLLKDFNKNTKLYPIAQTLDKLFERQVEQTPNKLATVFANTQLTYQKLNQKANQLARLLSELGVQKGDFVGILKERDINFLIGILAIHKVGGVYVPIDSTYPPDRIKYMISNSQVRVLLTDSSYLEVLASSQEDSPYLECLICLDIKSNKQAIALTNTIEIYDELNFSNLPQENLEVNHQGIDPAYMIYTSGSTGLPKGVIIRHGSAINHIYAEFDALELSDNFAFLQTAPASSDISVWQFLAPILIGGKTIIVDTETICNPEKLFQVIKEEKITIVELVPVVLSGLLDYISRLTTAERLLPNLKWMMVTGESVSVELVNKWLKMYPSIPIVNAYGPSEAADDITQFIVAQPLPENQRTVPIGKPLANLNLYILDAQMQLLPIGFPGEICVSGYGVAEGYWQNEEMTKSNFVPNLFSTNAKPLPGIQKDLIYKTGDLGRWLPDGNIEFIGRIDHQVKIRGFRIELGEIETLLSQHPVVGENVVIVREDIPGDKRLVAYIVPTGEYADLQDSSEFKTYDLELRNFLKERLPDYMLPSTFMLLESLPLTPSGKLDRRALPQPDYLRPELETTYVMPRNDVERIIAEVWQNTLNIPKVGIQDNFFDIGGHSLNVLQVYSKLRELLKANLAITDLFKYPTISSLSQYFSKKENNDEVFAAENNELNEKLDAGKTRFKQRLMQKQKQNI</sequence>
<evidence type="ECO:0000256" key="4">
    <source>
        <dbReference type="ARBA" id="ARBA00022553"/>
    </source>
</evidence>
<dbReference type="InterPro" id="IPR009081">
    <property type="entry name" value="PP-bd_ACP"/>
</dbReference>
<dbReference type="GO" id="GO:0043041">
    <property type="term" value="P:amino acid activation for nonribosomal peptide biosynthetic process"/>
    <property type="evidence" value="ECO:0007669"/>
    <property type="project" value="TreeGrafter"/>
</dbReference>
<keyword evidence="7" id="KW-1185">Reference proteome</keyword>
<keyword evidence="4" id="KW-0597">Phosphoprotein</keyword>
<dbReference type="InterPro" id="IPR010071">
    <property type="entry name" value="AA_adenyl_dom"/>
</dbReference>
<dbReference type="InterPro" id="IPR025110">
    <property type="entry name" value="AMP-bd_C"/>
</dbReference>
<evidence type="ECO:0000259" key="5">
    <source>
        <dbReference type="PROSITE" id="PS50075"/>
    </source>
</evidence>
<dbReference type="Proteomes" id="UP000662314">
    <property type="component" value="Unassembled WGS sequence"/>
</dbReference>
<dbReference type="SUPFAM" id="SSF47336">
    <property type="entry name" value="ACP-like"/>
    <property type="match status" value="1"/>
</dbReference>
<dbReference type="Gene3D" id="2.30.38.10">
    <property type="entry name" value="Luciferase, Domain 3"/>
    <property type="match status" value="1"/>
</dbReference>
<keyword evidence="3" id="KW-0596">Phosphopantetheine</keyword>
<dbReference type="InterPro" id="IPR023213">
    <property type="entry name" value="CAT-like_dom_sf"/>
</dbReference>
<dbReference type="InterPro" id="IPR020845">
    <property type="entry name" value="AMP-binding_CS"/>
</dbReference>
<dbReference type="RefSeq" id="WP_214430584.1">
    <property type="nucleotide sequence ID" value="NZ_CAWPUQ010000133.1"/>
</dbReference>
<reference evidence="6 7" key="1">
    <citation type="journal article" date="2021" name="Int. J. Syst. Evol. Microbiol.">
        <title>Amazonocrinis nigriterrae gen. nov., sp. nov., Atlanticothrix silvestris gen. nov., sp. nov. and Dendronalium phyllosphericum gen. nov., sp. nov., nostocacean cyanobacteria from Brazilian environments.</title>
        <authorList>
            <person name="Alvarenga D.O."/>
            <person name="Andreote A.P.D."/>
            <person name="Branco L.H.Z."/>
            <person name="Delbaje E."/>
            <person name="Cruz R.B."/>
            <person name="Varani A.M."/>
            <person name="Fiore M.F."/>
        </authorList>
    </citation>
    <scope>NUCLEOTIDE SEQUENCE [LARGE SCALE GENOMIC DNA]</scope>
    <source>
        <strain evidence="6 7">CENA369</strain>
    </source>
</reference>
<protein>
    <submittedName>
        <fullName evidence="6">Amino acid adenylation domain-containing protein</fullName>
    </submittedName>
</protein>
<comment type="cofactor">
    <cofactor evidence="1">
        <name>pantetheine 4'-phosphate</name>
        <dbReference type="ChEBI" id="CHEBI:47942"/>
    </cofactor>
</comment>
<dbReference type="GO" id="GO:0005737">
    <property type="term" value="C:cytoplasm"/>
    <property type="evidence" value="ECO:0007669"/>
    <property type="project" value="TreeGrafter"/>
</dbReference>
<feature type="domain" description="Carrier" evidence="5">
    <location>
        <begin position="825"/>
        <end position="900"/>
    </location>
</feature>
<dbReference type="Pfam" id="PF13193">
    <property type="entry name" value="AMP-binding_C"/>
    <property type="match status" value="1"/>
</dbReference>
<dbReference type="FunFam" id="1.10.1200.10:FF:000005">
    <property type="entry name" value="Nonribosomal peptide synthetase 1"/>
    <property type="match status" value="1"/>
</dbReference>
<dbReference type="InterPro" id="IPR000873">
    <property type="entry name" value="AMP-dep_synth/lig_dom"/>
</dbReference>
<dbReference type="FunFam" id="3.30.300.30:FF:000010">
    <property type="entry name" value="Enterobactin synthetase component F"/>
    <property type="match status" value="1"/>
</dbReference>
<dbReference type="Pfam" id="PF00550">
    <property type="entry name" value="PP-binding"/>
    <property type="match status" value="1"/>
</dbReference>
<dbReference type="Pfam" id="PF00668">
    <property type="entry name" value="Condensation"/>
    <property type="match status" value="1"/>
</dbReference>
<dbReference type="InterPro" id="IPR045851">
    <property type="entry name" value="AMP-bd_C_sf"/>
</dbReference>
<evidence type="ECO:0000313" key="6">
    <source>
        <dbReference type="EMBL" id="MBH8571746.1"/>
    </source>
</evidence>
<evidence type="ECO:0000256" key="2">
    <source>
        <dbReference type="ARBA" id="ARBA00006432"/>
    </source>
</evidence>
<dbReference type="PANTHER" id="PTHR45527:SF1">
    <property type="entry name" value="FATTY ACID SYNTHASE"/>
    <property type="match status" value="1"/>
</dbReference>
<dbReference type="SUPFAM" id="SSF56801">
    <property type="entry name" value="Acetyl-CoA synthetase-like"/>
    <property type="match status" value="1"/>
</dbReference>
<proteinExistence type="inferred from homology"/>
<dbReference type="PROSITE" id="PS00455">
    <property type="entry name" value="AMP_BINDING"/>
    <property type="match status" value="1"/>
</dbReference>
<dbReference type="GO" id="GO:0044550">
    <property type="term" value="P:secondary metabolite biosynthetic process"/>
    <property type="evidence" value="ECO:0007669"/>
    <property type="project" value="TreeGrafter"/>
</dbReference>
<comment type="similarity">
    <text evidence="2">Belongs to the ATP-dependent AMP-binding enzyme family.</text>
</comment>
<dbReference type="EMBL" id="JAECZA010000003">
    <property type="protein sequence ID" value="MBH8571746.1"/>
    <property type="molecule type" value="Genomic_DNA"/>
</dbReference>
<dbReference type="SUPFAM" id="SSF52777">
    <property type="entry name" value="CoA-dependent acyltransferases"/>
    <property type="match status" value="1"/>
</dbReference>
<dbReference type="Gene3D" id="3.30.300.30">
    <property type="match status" value="1"/>
</dbReference>